<dbReference type="AlphaFoldDB" id="A0A4Q1CJ67"/>
<evidence type="ECO:0000256" key="1">
    <source>
        <dbReference type="SAM" id="SignalP"/>
    </source>
</evidence>
<organism evidence="2 3">
    <name type="scientific">Lacibacter luteus</name>
    <dbReference type="NCBI Taxonomy" id="2508719"/>
    <lineage>
        <taxon>Bacteria</taxon>
        <taxon>Pseudomonadati</taxon>
        <taxon>Bacteroidota</taxon>
        <taxon>Chitinophagia</taxon>
        <taxon>Chitinophagales</taxon>
        <taxon>Chitinophagaceae</taxon>
        <taxon>Lacibacter</taxon>
    </lineage>
</organism>
<keyword evidence="1" id="KW-0732">Signal</keyword>
<name>A0A4Q1CJ67_9BACT</name>
<comment type="caution">
    <text evidence="2">The sequence shown here is derived from an EMBL/GenBank/DDBJ whole genome shotgun (WGS) entry which is preliminary data.</text>
</comment>
<gene>
    <name evidence="2" type="ORF">ESA94_07570</name>
</gene>
<dbReference type="Proteomes" id="UP000290204">
    <property type="component" value="Unassembled WGS sequence"/>
</dbReference>
<accession>A0A4Q1CJ67</accession>
<proteinExistence type="predicted"/>
<sequence length="148" mass="16788">MRKIIGVLLFILAAGYSEAQELDSLRLVASEIPEGYRETSRKEHKTVHAASFYEQIELYESFLGKLKKKSAQSFTKKGDNGTILYFEFEKEFEGAAFLEGLLWGQEGKAAAKKSDEYFSKGRFLVIWSFGLTSEIKQVSKTKIISLLK</sequence>
<evidence type="ECO:0000313" key="2">
    <source>
        <dbReference type="EMBL" id="RXK60332.1"/>
    </source>
</evidence>
<dbReference type="EMBL" id="SDHW01000002">
    <property type="protein sequence ID" value="RXK60332.1"/>
    <property type="molecule type" value="Genomic_DNA"/>
</dbReference>
<dbReference type="OrthoDB" id="1364612at2"/>
<feature type="chain" id="PRO_5020777271" evidence="1">
    <location>
        <begin position="20"/>
        <end position="148"/>
    </location>
</feature>
<feature type="signal peptide" evidence="1">
    <location>
        <begin position="1"/>
        <end position="19"/>
    </location>
</feature>
<evidence type="ECO:0000313" key="3">
    <source>
        <dbReference type="Proteomes" id="UP000290204"/>
    </source>
</evidence>
<keyword evidence="3" id="KW-1185">Reference proteome</keyword>
<protein>
    <submittedName>
        <fullName evidence="2">Uncharacterized protein</fullName>
    </submittedName>
</protein>
<dbReference type="RefSeq" id="WP_129130292.1">
    <property type="nucleotide sequence ID" value="NZ_SDHW01000002.1"/>
</dbReference>
<reference evidence="2 3" key="1">
    <citation type="submission" date="2019-01" db="EMBL/GenBank/DDBJ databases">
        <title>Lacibacter sp. strain TTM-7.</title>
        <authorList>
            <person name="Chen W.-M."/>
        </authorList>
    </citation>
    <scope>NUCLEOTIDE SEQUENCE [LARGE SCALE GENOMIC DNA]</scope>
    <source>
        <strain evidence="2 3">TTM-7</strain>
    </source>
</reference>